<name>A0ACC7NZF9_9BACL</name>
<sequence>MNVPPWFLETIQGRLEEVAARIERHGDFGQVRGEEDAAFAALFGSVDVTRIPEFVEWEDKHYIRQGLQHERLYLQGLQDGVQLAVGLLFSSGPFERETPGKG</sequence>
<dbReference type="Proteomes" id="UP001631969">
    <property type="component" value="Unassembled WGS sequence"/>
</dbReference>
<accession>A0ACC7NZF9</accession>
<evidence type="ECO:0000313" key="1">
    <source>
        <dbReference type="EMBL" id="MFM9329895.1"/>
    </source>
</evidence>
<keyword evidence="2" id="KW-1185">Reference proteome</keyword>
<organism evidence="1 2">
    <name type="scientific">Paenibacillus mesotrionivorans</name>
    <dbReference type="NCBI Taxonomy" id="3160968"/>
    <lineage>
        <taxon>Bacteria</taxon>
        <taxon>Bacillati</taxon>
        <taxon>Bacillota</taxon>
        <taxon>Bacilli</taxon>
        <taxon>Bacillales</taxon>
        <taxon>Paenibacillaceae</taxon>
        <taxon>Paenibacillus</taxon>
    </lineage>
</organism>
<gene>
    <name evidence="1" type="ORF">ACI1P1_16490</name>
</gene>
<reference evidence="1" key="1">
    <citation type="submission" date="2024-12" db="EMBL/GenBank/DDBJ databases">
        <authorList>
            <person name="Wu N."/>
        </authorList>
    </citation>
    <scope>NUCLEOTIDE SEQUENCE</scope>
    <source>
        <strain evidence="1">P15</strain>
    </source>
</reference>
<evidence type="ECO:0000313" key="2">
    <source>
        <dbReference type="Proteomes" id="UP001631969"/>
    </source>
</evidence>
<proteinExistence type="predicted"/>
<protein>
    <submittedName>
        <fullName evidence="1">Uncharacterized protein</fullName>
    </submittedName>
</protein>
<dbReference type="EMBL" id="JBJURJ010000010">
    <property type="protein sequence ID" value="MFM9329895.1"/>
    <property type="molecule type" value="Genomic_DNA"/>
</dbReference>
<comment type="caution">
    <text evidence="1">The sequence shown here is derived from an EMBL/GenBank/DDBJ whole genome shotgun (WGS) entry which is preliminary data.</text>
</comment>